<dbReference type="InterPro" id="IPR043429">
    <property type="entry name" value="ArtM/GltK/GlnP/TcyL/YhdX-like"/>
</dbReference>
<evidence type="ECO:0000256" key="8">
    <source>
        <dbReference type="RuleBase" id="RU363032"/>
    </source>
</evidence>
<dbReference type="InterPro" id="IPR000515">
    <property type="entry name" value="MetI-like"/>
</dbReference>
<evidence type="ECO:0000256" key="3">
    <source>
        <dbReference type="ARBA" id="ARBA00022448"/>
    </source>
</evidence>
<evidence type="ECO:0000256" key="7">
    <source>
        <dbReference type="ARBA" id="ARBA00023136"/>
    </source>
</evidence>
<dbReference type="Gene3D" id="1.10.3720.10">
    <property type="entry name" value="MetI-like"/>
    <property type="match status" value="1"/>
</dbReference>
<comment type="caution">
    <text evidence="10">The sequence shown here is derived from an EMBL/GenBank/DDBJ whole genome shotgun (WGS) entry which is preliminary data.</text>
</comment>
<evidence type="ECO:0000313" key="11">
    <source>
        <dbReference type="Proteomes" id="UP000035963"/>
    </source>
</evidence>
<dbReference type="RefSeq" id="WP_047847131.1">
    <property type="nucleotide sequence ID" value="NZ_AEJF01000086.1"/>
</dbReference>
<dbReference type="PANTHER" id="PTHR30614">
    <property type="entry name" value="MEMBRANE COMPONENT OF AMINO ACID ABC TRANSPORTER"/>
    <property type="match status" value="1"/>
</dbReference>
<accession>A0A0J1CZE0</accession>
<dbReference type="InterPro" id="IPR010065">
    <property type="entry name" value="AA_ABC_transptr_permease_3TM"/>
</dbReference>
<sequence>MLDILIHNAHFLLLGQYPSGPIGGLALTLILALLGLAFAVPLSLLLALCRVSPYRVLSVPSTVLVYIVRGVPLVMLVFWSYFLVPGLIGHLVSAFTTLVVTLVIYQAAYLSEIVRAGIESLPKGQTESARSLGMSYGSTMRHVILPQALYNMLPSILSQCVSTVKDTSIGYVISVQELTFSAQQINASLLTKPFQVFLILALAYFAVCYTLTRCVQGVERRISRRRATGKMSNVRSLINDSVLQS</sequence>
<evidence type="ECO:0000256" key="4">
    <source>
        <dbReference type="ARBA" id="ARBA00022475"/>
    </source>
</evidence>
<dbReference type="GO" id="GO:0043190">
    <property type="term" value="C:ATP-binding cassette (ABC) transporter complex"/>
    <property type="evidence" value="ECO:0007669"/>
    <property type="project" value="InterPro"/>
</dbReference>
<dbReference type="AlphaFoldDB" id="A0A0J1CZE0"/>
<dbReference type="CDD" id="cd06261">
    <property type="entry name" value="TM_PBP2"/>
    <property type="match status" value="1"/>
</dbReference>
<evidence type="ECO:0000256" key="5">
    <source>
        <dbReference type="ARBA" id="ARBA00022692"/>
    </source>
</evidence>
<proteinExistence type="inferred from homology"/>
<feature type="transmembrane region" description="Helical" evidence="8">
    <location>
        <begin position="63"/>
        <end position="82"/>
    </location>
</feature>
<keyword evidence="4" id="KW-1003">Cell membrane</keyword>
<dbReference type="SUPFAM" id="SSF161098">
    <property type="entry name" value="MetI-like"/>
    <property type="match status" value="1"/>
</dbReference>
<dbReference type="PANTHER" id="PTHR30614:SF21">
    <property type="entry name" value="AMINO ACID ABC TRANSPORTER PERMEASE"/>
    <property type="match status" value="1"/>
</dbReference>
<dbReference type="PROSITE" id="PS50928">
    <property type="entry name" value="ABC_TM1"/>
    <property type="match status" value="1"/>
</dbReference>
<dbReference type="Pfam" id="PF00528">
    <property type="entry name" value="BPD_transp_1"/>
    <property type="match status" value="1"/>
</dbReference>
<organism evidence="10 11">
    <name type="scientific">Caballeronia mineralivorans PML1(12)</name>
    <dbReference type="NCBI Taxonomy" id="908627"/>
    <lineage>
        <taxon>Bacteria</taxon>
        <taxon>Pseudomonadati</taxon>
        <taxon>Pseudomonadota</taxon>
        <taxon>Betaproteobacteria</taxon>
        <taxon>Burkholderiales</taxon>
        <taxon>Burkholderiaceae</taxon>
        <taxon>Caballeronia</taxon>
    </lineage>
</organism>
<gene>
    <name evidence="10" type="ORF">EOS_13360</name>
</gene>
<feature type="transmembrane region" description="Helical" evidence="8">
    <location>
        <begin position="194"/>
        <end position="212"/>
    </location>
</feature>
<dbReference type="OrthoDB" id="9809799at2"/>
<keyword evidence="3 8" id="KW-0813">Transport</keyword>
<feature type="transmembrane region" description="Helical" evidence="8">
    <location>
        <begin position="22"/>
        <end position="51"/>
    </location>
</feature>
<comment type="subcellular location">
    <subcellularLocation>
        <location evidence="1">Cell inner membrane</location>
        <topology evidence="1">Multi-pass membrane protein</topology>
    </subcellularLocation>
    <subcellularLocation>
        <location evidence="8">Cell membrane</location>
        <topology evidence="8">Multi-pass membrane protein</topology>
    </subcellularLocation>
</comment>
<evidence type="ECO:0000313" key="10">
    <source>
        <dbReference type="EMBL" id="KLU25716.1"/>
    </source>
</evidence>
<dbReference type="GO" id="GO:0022857">
    <property type="term" value="F:transmembrane transporter activity"/>
    <property type="evidence" value="ECO:0007669"/>
    <property type="project" value="InterPro"/>
</dbReference>
<dbReference type="EMBL" id="AEJF01000086">
    <property type="protein sequence ID" value="KLU25716.1"/>
    <property type="molecule type" value="Genomic_DNA"/>
</dbReference>
<evidence type="ECO:0000256" key="6">
    <source>
        <dbReference type="ARBA" id="ARBA00022989"/>
    </source>
</evidence>
<dbReference type="NCBIfam" id="TIGR01726">
    <property type="entry name" value="HEQRo_perm_3TM"/>
    <property type="match status" value="1"/>
</dbReference>
<keyword evidence="11" id="KW-1185">Reference proteome</keyword>
<dbReference type="Proteomes" id="UP000035963">
    <property type="component" value="Unassembled WGS sequence"/>
</dbReference>
<dbReference type="InterPro" id="IPR035906">
    <property type="entry name" value="MetI-like_sf"/>
</dbReference>
<keyword evidence="6 8" id="KW-1133">Transmembrane helix</keyword>
<feature type="domain" description="ABC transmembrane type-1" evidence="9">
    <location>
        <begin position="25"/>
        <end position="215"/>
    </location>
</feature>
<dbReference type="PATRIC" id="fig|908627.4.peg.2979"/>
<evidence type="ECO:0000259" key="9">
    <source>
        <dbReference type="PROSITE" id="PS50928"/>
    </source>
</evidence>
<name>A0A0J1CZE0_9BURK</name>
<dbReference type="GO" id="GO:0006865">
    <property type="term" value="P:amino acid transport"/>
    <property type="evidence" value="ECO:0007669"/>
    <property type="project" value="TreeGrafter"/>
</dbReference>
<evidence type="ECO:0000256" key="1">
    <source>
        <dbReference type="ARBA" id="ARBA00004429"/>
    </source>
</evidence>
<protein>
    <submittedName>
        <fullName evidence="10">Amino acid ABC transporter permease</fullName>
    </submittedName>
</protein>
<comment type="similarity">
    <text evidence="2">Belongs to the binding-protein-dependent transport system permease family. HisMQ subfamily.</text>
</comment>
<keyword evidence="5 8" id="KW-0812">Transmembrane</keyword>
<feature type="transmembrane region" description="Helical" evidence="8">
    <location>
        <begin position="88"/>
        <end position="110"/>
    </location>
</feature>
<keyword evidence="7 8" id="KW-0472">Membrane</keyword>
<evidence type="ECO:0000256" key="2">
    <source>
        <dbReference type="ARBA" id="ARBA00010072"/>
    </source>
</evidence>
<reference evidence="10 11" key="1">
    <citation type="journal article" date="2015" name="Genome Announc.">
        <title>Draft Genome Sequence of Burkholderia sp. Strain PML1(12), an Ectomycorrhizosphere-Inhabiting Bacterium with Effective Mineral-Weathering Ability.</title>
        <authorList>
            <person name="Uroz S."/>
            <person name="Oger P."/>
        </authorList>
    </citation>
    <scope>NUCLEOTIDE SEQUENCE [LARGE SCALE GENOMIC DNA]</scope>
    <source>
        <strain evidence="11">PML1(12)</strain>
    </source>
</reference>